<name>A0A965ZIB6_9SPHI</name>
<reference evidence="1" key="1">
    <citation type="submission" date="2020-01" db="EMBL/GenBank/DDBJ databases">
        <authorList>
            <person name="Seo Y.L."/>
        </authorList>
    </citation>
    <scope>NUCLEOTIDE SEQUENCE</scope>
    <source>
        <strain evidence="1">R11</strain>
    </source>
</reference>
<dbReference type="AlphaFoldDB" id="A0A965ZIB6"/>
<dbReference type="RefSeq" id="WP_166587570.1">
    <property type="nucleotide sequence ID" value="NZ_WWEO01000044.1"/>
</dbReference>
<accession>A0A965ZIB6</accession>
<dbReference type="SUPFAM" id="SSF63829">
    <property type="entry name" value="Calcium-dependent phosphotriesterase"/>
    <property type="match status" value="1"/>
</dbReference>
<evidence type="ECO:0000313" key="2">
    <source>
        <dbReference type="Proteomes" id="UP000638732"/>
    </source>
</evidence>
<dbReference type="InterPro" id="IPR015943">
    <property type="entry name" value="WD40/YVTN_repeat-like_dom_sf"/>
</dbReference>
<proteinExistence type="predicted"/>
<organism evidence="1 2">
    <name type="scientific">Mucilaginibacter agri</name>
    <dbReference type="NCBI Taxonomy" id="2695265"/>
    <lineage>
        <taxon>Bacteria</taxon>
        <taxon>Pseudomonadati</taxon>
        <taxon>Bacteroidota</taxon>
        <taxon>Sphingobacteriia</taxon>
        <taxon>Sphingobacteriales</taxon>
        <taxon>Sphingobacteriaceae</taxon>
        <taxon>Mucilaginibacter</taxon>
    </lineage>
</organism>
<comment type="caution">
    <text evidence="1">The sequence shown here is derived from an EMBL/GenBank/DDBJ whole genome shotgun (WGS) entry which is preliminary data.</text>
</comment>
<evidence type="ECO:0008006" key="3">
    <source>
        <dbReference type="Google" id="ProtNLM"/>
    </source>
</evidence>
<keyword evidence="2" id="KW-1185">Reference proteome</keyword>
<sequence length="358" mass="40431">MLRRILFFCMFGCSLFLSNCRAKPVKKSNYIDFVIKDSLIVLLTDSGKINMFYIKSGKSIDSDINNSAIVNAITLTKSHDIFVATTGRKIERFDPETRQFTAINKARSDIWNVIYNSSDKGFALTINGIEDLSSKKTYKPDISLRLNKQIGGWGKPSAIFMDKDDKLWIGFGHGEWGGNLFVFDTKTNKFIKPVLNGFKIDLEPVKSIFSDGNSIYLSCGLEHMLTFGCIVKIANGRFINVFNSESTWKTYSEKGKILQKRQPGEYIGPATYNNLDSCFYFYSQTGLYRGKINGDLSQIANWTKIASPALHWRNGQPDAVGSPMNVLKMQFDDEGNLYLLTQNDGIGRYDGKDFKLLN</sequence>
<gene>
    <name evidence="1" type="ORF">GSY63_19840</name>
</gene>
<dbReference type="EMBL" id="WWEO01000044">
    <property type="protein sequence ID" value="NCD71628.1"/>
    <property type="molecule type" value="Genomic_DNA"/>
</dbReference>
<reference evidence="1" key="2">
    <citation type="submission" date="2020-10" db="EMBL/GenBank/DDBJ databases">
        <title>Mucilaginibacter sp. nov., isolated from soil.</title>
        <authorList>
            <person name="Jeon C.O."/>
        </authorList>
    </citation>
    <scope>NUCLEOTIDE SEQUENCE</scope>
    <source>
        <strain evidence="1">R11</strain>
    </source>
</reference>
<dbReference type="Proteomes" id="UP000638732">
    <property type="component" value="Unassembled WGS sequence"/>
</dbReference>
<dbReference type="Gene3D" id="2.130.10.10">
    <property type="entry name" value="YVTN repeat-like/Quinoprotein amine dehydrogenase"/>
    <property type="match status" value="1"/>
</dbReference>
<protein>
    <recommendedName>
        <fullName evidence="3">Two component regulator propeller</fullName>
    </recommendedName>
</protein>
<evidence type="ECO:0000313" key="1">
    <source>
        <dbReference type="EMBL" id="NCD71628.1"/>
    </source>
</evidence>